<feature type="region of interest" description="Disordered" evidence="1">
    <location>
        <begin position="132"/>
        <end position="162"/>
    </location>
</feature>
<keyword evidence="3" id="KW-1185">Reference proteome</keyword>
<evidence type="ECO:0000313" key="3">
    <source>
        <dbReference type="Proteomes" id="UP000054560"/>
    </source>
</evidence>
<dbReference type="AlphaFoldDB" id="A0A0L0G588"/>
<feature type="compositionally biased region" description="Polar residues" evidence="1">
    <location>
        <begin position="133"/>
        <end position="148"/>
    </location>
</feature>
<name>A0A0L0G588_9EUKA</name>
<dbReference type="Proteomes" id="UP000054560">
    <property type="component" value="Unassembled WGS sequence"/>
</dbReference>
<feature type="compositionally biased region" description="Basic and acidic residues" evidence="1">
    <location>
        <begin position="91"/>
        <end position="108"/>
    </location>
</feature>
<evidence type="ECO:0000313" key="2">
    <source>
        <dbReference type="EMBL" id="KNC83991.1"/>
    </source>
</evidence>
<protein>
    <submittedName>
        <fullName evidence="2">Uncharacterized protein</fullName>
    </submittedName>
</protein>
<dbReference type="RefSeq" id="XP_014157893.1">
    <property type="nucleotide sequence ID" value="XM_014302418.1"/>
</dbReference>
<gene>
    <name evidence="2" type="ORF">SARC_03779</name>
</gene>
<evidence type="ECO:0000256" key="1">
    <source>
        <dbReference type="SAM" id="MobiDB-lite"/>
    </source>
</evidence>
<feature type="compositionally biased region" description="Polar residues" evidence="1">
    <location>
        <begin position="67"/>
        <end position="81"/>
    </location>
</feature>
<feature type="region of interest" description="Disordered" evidence="1">
    <location>
        <begin position="53"/>
        <end position="114"/>
    </location>
</feature>
<dbReference type="EMBL" id="KQ241796">
    <property type="protein sequence ID" value="KNC83991.1"/>
    <property type="molecule type" value="Genomic_DNA"/>
</dbReference>
<accession>A0A0L0G588</accession>
<feature type="compositionally biased region" description="Basic and acidic residues" evidence="1">
    <location>
        <begin position="151"/>
        <end position="162"/>
    </location>
</feature>
<reference evidence="2 3" key="1">
    <citation type="submission" date="2011-02" db="EMBL/GenBank/DDBJ databases">
        <title>The Genome Sequence of Sphaeroforma arctica JP610.</title>
        <authorList>
            <consortium name="The Broad Institute Genome Sequencing Platform"/>
            <person name="Russ C."/>
            <person name="Cuomo C."/>
            <person name="Young S.K."/>
            <person name="Zeng Q."/>
            <person name="Gargeya S."/>
            <person name="Alvarado L."/>
            <person name="Berlin A."/>
            <person name="Chapman S.B."/>
            <person name="Chen Z."/>
            <person name="Freedman E."/>
            <person name="Gellesch M."/>
            <person name="Goldberg J."/>
            <person name="Griggs A."/>
            <person name="Gujja S."/>
            <person name="Heilman E."/>
            <person name="Heiman D."/>
            <person name="Howarth C."/>
            <person name="Mehta T."/>
            <person name="Neiman D."/>
            <person name="Pearson M."/>
            <person name="Roberts A."/>
            <person name="Saif S."/>
            <person name="Shea T."/>
            <person name="Shenoy N."/>
            <person name="Sisk P."/>
            <person name="Stolte C."/>
            <person name="Sykes S."/>
            <person name="White J."/>
            <person name="Yandava C."/>
            <person name="Burger G."/>
            <person name="Gray M.W."/>
            <person name="Holland P.W.H."/>
            <person name="King N."/>
            <person name="Lang F.B.F."/>
            <person name="Roger A.J."/>
            <person name="Ruiz-Trillo I."/>
            <person name="Haas B."/>
            <person name="Nusbaum C."/>
            <person name="Birren B."/>
        </authorList>
    </citation>
    <scope>NUCLEOTIDE SEQUENCE [LARGE SCALE GENOMIC DNA]</scope>
    <source>
        <strain evidence="2 3">JP610</strain>
    </source>
</reference>
<proteinExistence type="predicted"/>
<organism evidence="2 3">
    <name type="scientific">Sphaeroforma arctica JP610</name>
    <dbReference type="NCBI Taxonomy" id="667725"/>
    <lineage>
        <taxon>Eukaryota</taxon>
        <taxon>Ichthyosporea</taxon>
        <taxon>Ichthyophonida</taxon>
        <taxon>Sphaeroforma</taxon>
    </lineage>
</organism>
<sequence length="162" mass="18504">MNNVSLSTEGERCDTVIEAFVYHGSCEFIRIRRTEKENTDCYSSGSKMARQNDEIFQNLPAVEDDSGYTSSDASATMPSLMSSSGSEEEETPRPNDQHDRWNQQKESEVNNGRFRLNRISMARQLERFRLPRQVSNFTVAPRTEANNDTTTEPKEPTTEPKK</sequence>
<dbReference type="GeneID" id="25904283"/>